<dbReference type="InterPro" id="IPR004839">
    <property type="entry name" value="Aminotransferase_I/II_large"/>
</dbReference>
<dbReference type="InterPro" id="IPR015422">
    <property type="entry name" value="PyrdxlP-dep_Trfase_small"/>
</dbReference>
<evidence type="ECO:0000256" key="8">
    <source>
        <dbReference type="ARBA" id="ARBA00023102"/>
    </source>
</evidence>
<dbReference type="AlphaFoldDB" id="A0A1L8CYI9"/>
<dbReference type="SUPFAM" id="SSF53383">
    <property type="entry name" value="PLP-dependent transferases"/>
    <property type="match status" value="1"/>
</dbReference>
<reference evidence="12" key="1">
    <citation type="submission" date="2016-12" db="EMBL/GenBank/DDBJ databases">
        <title>Draft Genome Sequences od Carboxydothermus pertinax and islandicus, Hydrogenogenic Carboxydotrophic Bacteria.</title>
        <authorList>
            <person name="Fukuyama Y."/>
            <person name="Ohmae K."/>
            <person name="Yoneda Y."/>
            <person name="Yoshida T."/>
            <person name="Sako Y."/>
        </authorList>
    </citation>
    <scope>NUCLEOTIDE SEQUENCE [LARGE SCALE GENOMIC DNA]</scope>
    <source>
        <strain evidence="12">Ug1</strain>
    </source>
</reference>
<evidence type="ECO:0000313" key="12">
    <source>
        <dbReference type="Proteomes" id="UP000187485"/>
    </source>
</evidence>
<dbReference type="InterPro" id="IPR001917">
    <property type="entry name" value="Aminotrans_II_pyridoxalP_BS"/>
</dbReference>
<dbReference type="Proteomes" id="UP000187485">
    <property type="component" value="Unassembled WGS sequence"/>
</dbReference>
<organism evidence="11 12">
    <name type="scientific">Carboxydothermus pertinax</name>
    <dbReference type="NCBI Taxonomy" id="870242"/>
    <lineage>
        <taxon>Bacteria</taxon>
        <taxon>Bacillati</taxon>
        <taxon>Bacillota</taxon>
        <taxon>Clostridia</taxon>
        <taxon>Thermoanaerobacterales</taxon>
        <taxon>Thermoanaerobacteraceae</taxon>
        <taxon>Carboxydothermus</taxon>
    </lineage>
</organism>
<keyword evidence="8 9" id="KW-0368">Histidine biosynthesis</keyword>
<dbReference type="HAMAP" id="MF_01023">
    <property type="entry name" value="HisC_aminotrans_2"/>
    <property type="match status" value="1"/>
</dbReference>
<feature type="domain" description="Aminotransferase class I/classII large" evidence="10">
    <location>
        <begin position="26"/>
        <end position="344"/>
    </location>
</feature>
<comment type="cofactor">
    <cofactor evidence="1 9">
        <name>pyridoxal 5'-phosphate</name>
        <dbReference type="ChEBI" id="CHEBI:597326"/>
    </cofactor>
</comment>
<evidence type="ECO:0000313" key="11">
    <source>
        <dbReference type="EMBL" id="GAV23934.1"/>
    </source>
</evidence>
<comment type="caution">
    <text evidence="11">The sequence shown here is derived from an EMBL/GenBank/DDBJ whole genome shotgun (WGS) entry which is preliminary data.</text>
</comment>
<dbReference type="NCBIfam" id="TIGR01141">
    <property type="entry name" value="hisC"/>
    <property type="match status" value="1"/>
</dbReference>
<evidence type="ECO:0000256" key="9">
    <source>
        <dbReference type="HAMAP-Rule" id="MF_01023"/>
    </source>
</evidence>
<dbReference type="InterPro" id="IPR005861">
    <property type="entry name" value="HisP_aminotrans"/>
</dbReference>
<evidence type="ECO:0000256" key="7">
    <source>
        <dbReference type="ARBA" id="ARBA00022898"/>
    </source>
</evidence>
<evidence type="ECO:0000256" key="3">
    <source>
        <dbReference type="ARBA" id="ARBA00011738"/>
    </source>
</evidence>
<evidence type="ECO:0000256" key="1">
    <source>
        <dbReference type="ARBA" id="ARBA00001933"/>
    </source>
</evidence>
<gene>
    <name evidence="9" type="primary">hisC</name>
    <name evidence="11" type="ORF">cpu_24440</name>
</gene>
<comment type="subunit">
    <text evidence="3 9">Homodimer.</text>
</comment>
<dbReference type="OrthoDB" id="9813612at2"/>
<keyword evidence="5 9" id="KW-0028">Amino-acid biosynthesis</keyword>
<dbReference type="UniPathway" id="UPA00031">
    <property type="reaction ID" value="UER00012"/>
</dbReference>
<dbReference type="InterPro" id="IPR015421">
    <property type="entry name" value="PyrdxlP-dep_Trfase_major"/>
</dbReference>
<accession>A0A1L8CYI9</accession>
<dbReference type="Gene3D" id="3.90.1150.10">
    <property type="entry name" value="Aspartate Aminotransferase, domain 1"/>
    <property type="match status" value="1"/>
</dbReference>
<evidence type="ECO:0000256" key="5">
    <source>
        <dbReference type="ARBA" id="ARBA00022605"/>
    </source>
</evidence>
<keyword evidence="7 9" id="KW-0663">Pyridoxal phosphate</keyword>
<dbReference type="GO" id="GO:0030170">
    <property type="term" value="F:pyridoxal phosphate binding"/>
    <property type="evidence" value="ECO:0007669"/>
    <property type="project" value="InterPro"/>
</dbReference>
<dbReference type="STRING" id="870242.cpu_24440"/>
<dbReference type="PANTHER" id="PTHR42885:SF2">
    <property type="entry name" value="HISTIDINOL-PHOSPHATE AMINOTRANSFERASE"/>
    <property type="match status" value="1"/>
</dbReference>
<evidence type="ECO:0000256" key="2">
    <source>
        <dbReference type="ARBA" id="ARBA00007970"/>
    </source>
</evidence>
<dbReference type="Pfam" id="PF00155">
    <property type="entry name" value="Aminotran_1_2"/>
    <property type="match status" value="1"/>
</dbReference>
<dbReference type="GO" id="GO:0000105">
    <property type="term" value="P:L-histidine biosynthetic process"/>
    <property type="evidence" value="ECO:0007669"/>
    <property type="project" value="UniProtKB-UniRule"/>
</dbReference>
<dbReference type="PROSITE" id="PS00599">
    <property type="entry name" value="AA_TRANSFER_CLASS_2"/>
    <property type="match status" value="1"/>
</dbReference>
<comment type="catalytic activity">
    <reaction evidence="9">
        <text>L-histidinol phosphate + 2-oxoglutarate = 3-(imidazol-4-yl)-2-oxopropyl phosphate + L-glutamate</text>
        <dbReference type="Rhea" id="RHEA:23744"/>
        <dbReference type="ChEBI" id="CHEBI:16810"/>
        <dbReference type="ChEBI" id="CHEBI:29985"/>
        <dbReference type="ChEBI" id="CHEBI:57766"/>
        <dbReference type="ChEBI" id="CHEBI:57980"/>
        <dbReference type="EC" id="2.6.1.9"/>
    </reaction>
</comment>
<dbReference type="CDD" id="cd00609">
    <property type="entry name" value="AAT_like"/>
    <property type="match status" value="1"/>
</dbReference>
<dbReference type="EC" id="2.6.1.9" evidence="9"/>
<dbReference type="RefSeq" id="WP_075860329.1">
    <property type="nucleotide sequence ID" value="NZ_BDJK01000062.1"/>
</dbReference>
<evidence type="ECO:0000256" key="4">
    <source>
        <dbReference type="ARBA" id="ARBA00022576"/>
    </source>
</evidence>
<comment type="pathway">
    <text evidence="9">Amino-acid biosynthesis; L-histidine biosynthesis; L-histidine from 5-phospho-alpha-D-ribose 1-diphosphate: step 7/9.</text>
</comment>
<keyword evidence="6 9" id="KW-0808">Transferase</keyword>
<evidence type="ECO:0000256" key="6">
    <source>
        <dbReference type="ARBA" id="ARBA00022679"/>
    </source>
</evidence>
<keyword evidence="12" id="KW-1185">Reference proteome</keyword>
<proteinExistence type="inferred from homology"/>
<sequence length="349" mass="39738">MNKPRYFKESLARLKPYEPHLVPYNIKLDANENPYPFPGSLLDEIFTKIGSKDFPLYPDPLSSRLRKKLAEKLGVLPENIVLGNGSDELILCLYLAFGGQGRTALGFSPSFVMFWHHAFVTQTEFREVPYRDDFSFDLKKALKTIEEQKPHLVFLANPNNPTGSLVDLKTIEKLLAFDHLLIVDEAYVEFSGVSAVELLKEYPNLVILRTFSKARALAGLRLGYLIANKEVIKEIIKVKNPYNVNIFSQIAGEVVLDNEEVFKEEIKEIIAEREKLFQQLIALGVRPVKSHANFILVEFGERAKTIHQELINQGILVRYLGGVLANYLRITVGTPEENRQLLKILEENL</sequence>
<feature type="modified residue" description="N6-(pyridoxal phosphate)lysine" evidence="9">
    <location>
        <position position="213"/>
    </location>
</feature>
<dbReference type="Gene3D" id="3.40.640.10">
    <property type="entry name" value="Type I PLP-dependent aspartate aminotransferase-like (Major domain)"/>
    <property type="match status" value="1"/>
</dbReference>
<keyword evidence="4 9" id="KW-0032">Aminotransferase</keyword>
<comment type="similarity">
    <text evidence="2 9">Belongs to the class-II pyridoxal-phosphate-dependent aminotransferase family. Histidinol-phosphate aminotransferase subfamily.</text>
</comment>
<dbReference type="PANTHER" id="PTHR42885">
    <property type="entry name" value="HISTIDINOL-PHOSPHATE AMINOTRANSFERASE-RELATED"/>
    <property type="match status" value="1"/>
</dbReference>
<dbReference type="GO" id="GO:0004400">
    <property type="term" value="F:histidinol-phosphate transaminase activity"/>
    <property type="evidence" value="ECO:0007669"/>
    <property type="project" value="UniProtKB-UniRule"/>
</dbReference>
<name>A0A1L8CYI9_9THEO</name>
<dbReference type="EMBL" id="BDJK01000062">
    <property type="protein sequence ID" value="GAV23934.1"/>
    <property type="molecule type" value="Genomic_DNA"/>
</dbReference>
<evidence type="ECO:0000259" key="10">
    <source>
        <dbReference type="Pfam" id="PF00155"/>
    </source>
</evidence>
<dbReference type="InterPro" id="IPR015424">
    <property type="entry name" value="PyrdxlP-dep_Trfase"/>
</dbReference>
<protein>
    <recommendedName>
        <fullName evidence="9">Histidinol-phosphate aminotransferase</fullName>
        <ecNumber evidence="9">2.6.1.9</ecNumber>
    </recommendedName>
    <alternativeName>
        <fullName evidence="9">Imidazole acetol-phosphate transaminase</fullName>
    </alternativeName>
</protein>